<evidence type="ECO:0000256" key="3">
    <source>
        <dbReference type="ARBA" id="ARBA00022679"/>
    </source>
</evidence>
<name>A0A832I1Z4_UNCEI</name>
<dbReference type="InterPro" id="IPR001173">
    <property type="entry name" value="Glyco_trans_2-like"/>
</dbReference>
<dbReference type="InterPro" id="IPR029044">
    <property type="entry name" value="Nucleotide-diphossugar_trans"/>
</dbReference>
<keyword evidence="2" id="KW-0328">Glycosyltransferase</keyword>
<feature type="domain" description="Glycosyltransferase 2-like" evidence="4">
    <location>
        <begin position="36"/>
        <end position="181"/>
    </location>
</feature>
<protein>
    <submittedName>
        <fullName evidence="5">Glycosyltransferase family 2 protein</fullName>
    </submittedName>
</protein>
<proteinExistence type="inferred from homology"/>
<evidence type="ECO:0000256" key="2">
    <source>
        <dbReference type="ARBA" id="ARBA00022676"/>
    </source>
</evidence>
<dbReference type="Gene3D" id="3.90.550.10">
    <property type="entry name" value="Spore Coat Polysaccharide Biosynthesis Protein SpsA, Chain A"/>
    <property type="match status" value="1"/>
</dbReference>
<dbReference type="Pfam" id="PF00535">
    <property type="entry name" value="Glycos_transf_2"/>
    <property type="match status" value="1"/>
</dbReference>
<dbReference type="PANTHER" id="PTHR43179">
    <property type="entry name" value="RHAMNOSYLTRANSFERASE WBBL"/>
    <property type="match status" value="1"/>
</dbReference>
<sequence>MRRLETIVLNWNGLADTRALLPTLRACRVPAGWTHHVVVVDNGSTDGSAAALAAEFPWAEVLALPDNRRFAGGNNAGLAAALARGADAVMLLNNDTACDPDMIARLLLALEEDPGAGAAAPLIYFAPPSDRIWYAGGTCRPALGLAAHRGLRARDRGQYRAVEATGYLTGCCLLARREAWQRVGGLDERYFIYAEDADWSLRARRAGFRLLFVPTARLWHRVSASSGAASPFKIYHRLRANWTLFASHARGVGRLTWGPCFLAQQALLAGWLLARGHAAAAAAVPRAVADALAGRPPAGVRP</sequence>
<comment type="caution">
    <text evidence="5">The sequence shown here is derived from an EMBL/GenBank/DDBJ whole genome shotgun (WGS) entry which is preliminary data.</text>
</comment>
<organism evidence="5">
    <name type="scientific">Eiseniibacteriota bacterium</name>
    <dbReference type="NCBI Taxonomy" id="2212470"/>
    <lineage>
        <taxon>Bacteria</taxon>
        <taxon>Candidatus Eiseniibacteriota</taxon>
    </lineage>
</organism>
<keyword evidence="3 5" id="KW-0808">Transferase</keyword>
<dbReference type="CDD" id="cd04186">
    <property type="entry name" value="GT_2_like_c"/>
    <property type="match status" value="1"/>
</dbReference>
<comment type="similarity">
    <text evidence="1">Belongs to the glycosyltransferase 2 family.</text>
</comment>
<accession>A0A832I1Z4</accession>
<dbReference type="EMBL" id="DSQF01000003">
    <property type="protein sequence ID" value="HGZ42221.1"/>
    <property type="molecule type" value="Genomic_DNA"/>
</dbReference>
<evidence type="ECO:0000259" key="4">
    <source>
        <dbReference type="Pfam" id="PF00535"/>
    </source>
</evidence>
<reference evidence="5" key="1">
    <citation type="journal article" date="2020" name="mSystems">
        <title>Genome- and Community-Level Interaction Insights into Carbon Utilization and Element Cycling Functions of Hydrothermarchaeota in Hydrothermal Sediment.</title>
        <authorList>
            <person name="Zhou Z."/>
            <person name="Liu Y."/>
            <person name="Xu W."/>
            <person name="Pan J."/>
            <person name="Luo Z.H."/>
            <person name="Li M."/>
        </authorList>
    </citation>
    <scope>NUCLEOTIDE SEQUENCE [LARGE SCALE GENOMIC DNA]</scope>
    <source>
        <strain evidence="5">SpSt-381</strain>
    </source>
</reference>
<dbReference type="SUPFAM" id="SSF53448">
    <property type="entry name" value="Nucleotide-diphospho-sugar transferases"/>
    <property type="match status" value="1"/>
</dbReference>
<evidence type="ECO:0000256" key="1">
    <source>
        <dbReference type="ARBA" id="ARBA00006739"/>
    </source>
</evidence>
<evidence type="ECO:0000313" key="5">
    <source>
        <dbReference type="EMBL" id="HGZ42221.1"/>
    </source>
</evidence>
<dbReference type="GO" id="GO:0016757">
    <property type="term" value="F:glycosyltransferase activity"/>
    <property type="evidence" value="ECO:0007669"/>
    <property type="project" value="UniProtKB-KW"/>
</dbReference>
<dbReference type="PANTHER" id="PTHR43179:SF12">
    <property type="entry name" value="GALACTOFURANOSYLTRANSFERASE GLFT2"/>
    <property type="match status" value="1"/>
</dbReference>
<dbReference type="AlphaFoldDB" id="A0A832I1Z4"/>
<gene>
    <name evidence="5" type="ORF">ENR23_02135</name>
</gene>